<sequence>IEQVDVWKNVTFFVSPRQDGTIFIQWSLENRDNYVANYDIYRGKGILSALDDTHLLVTIPTMFSYGKNIYESMYTDHSVHLNTIYTYQVVARHSNGALIGRTILIIGQPDLGEDYYNITALIALSRTNGIHLSWKLRAKSTANTVTLYNSIDSVSKINNSRAQLLGTYPVQDMKA</sequence>
<evidence type="ECO:0000313" key="1">
    <source>
        <dbReference type="EMBL" id="CAF5161095.1"/>
    </source>
</evidence>
<dbReference type="AlphaFoldDB" id="A0A8S3GK36"/>
<feature type="non-terminal residue" evidence="1">
    <location>
        <position position="1"/>
    </location>
</feature>
<dbReference type="InterPro" id="IPR013783">
    <property type="entry name" value="Ig-like_fold"/>
</dbReference>
<name>A0A8S3GK36_9BILA</name>
<dbReference type="Proteomes" id="UP000681967">
    <property type="component" value="Unassembled WGS sequence"/>
</dbReference>
<protein>
    <submittedName>
        <fullName evidence="1">Uncharacterized protein</fullName>
    </submittedName>
</protein>
<reference evidence="1" key="1">
    <citation type="submission" date="2021-02" db="EMBL/GenBank/DDBJ databases">
        <authorList>
            <person name="Nowell W R."/>
        </authorList>
    </citation>
    <scope>NUCLEOTIDE SEQUENCE</scope>
</reference>
<dbReference type="Gene3D" id="2.60.40.10">
    <property type="entry name" value="Immunoglobulins"/>
    <property type="match status" value="1"/>
</dbReference>
<gene>
    <name evidence="1" type="ORF">BYL167_LOCUS74595</name>
</gene>
<proteinExistence type="predicted"/>
<evidence type="ECO:0000313" key="2">
    <source>
        <dbReference type="Proteomes" id="UP000681967"/>
    </source>
</evidence>
<feature type="non-terminal residue" evidence="1">
    <location>
        <position position="175"/>
    </location>
</feature>
<dbReference type="EMBL" id="CAJOBH010266151">
    <property type="protein sequence ID" value="CAF5161095.1"/>
    <property type="molecule type" value="Genomic_DNA"/>
</dbReference>
<comment type="caution">
    <text evidence="1">The sequence shown here is derived from an EMBL/GenBank/DDBJ whole genome shotgun (WGS) entry which is preliminary data.</text>
</comment>
<accession>A0A8S3GK36</accession>
<organism evidence="1 2">
    <name type="scientific">Rotaria magnacalcarata</name>
    <dbReference type="NCBI Taxonomy" id="392030"/>
    <lineage>
        <taxon>Eukaryota</taxon>
        <taxon>Metazoa</taxon>
        <taxon>Spiralia</taxon>
        <taxon>Gnathifera</taxon>
        <taxon>Rotifera</taxon>
        <taxon>Eurotatoria</taxon>
        <taxon>Bdelloidea</taxon>
        <taxon>Philodinida</taxon>
        <taxon>Philodinidae</taxon>
        <taxon>Rotaria</taxon>
    </lineage>
</organism>